<dbReference type="eggNOG" id="arCOG00130">
    <property type="taxonomic scope" value="Archaea"/>
</dbReference>
<dbReference type="CDD" id="cd17478">
    <property type="entry name" value="MFS_FsR"/>
    <property type="match status" value="1"/>
</dbReference>
<feature type="transmembrane region" description="Helical" evidence="5">
    <location>
        <begin position="234"/>
        <end position="255"/>
    </location>
</feature>
<evidence type="ECO:0000256" key="5">
    <source>
        <dbReference type="SAM" id="Phobius"/>
    </source>
</evidence>
<feature type="transmembrane region" description="Helical" evidence="5">
    <location>
        <begin position="71"/>
        <end position="90"/>
    </location>
</feature>
<feature type="transmembrane region" description="Helical" evidence="5">
    <location>
        <begin position="134"/>
        <end position="156"/>
    </location>
</feature>
<dbReference type="Proteomes" id="UP000001941">
    <property type="component" value="Chromosome"/>
</dbReference>
<keyword evidence="8" id="KW-1185">Reference proteome</keyword>
<sequence>MSAFRRIGELTIAHLINDIYAPILMALQPVLITMYGYGYFEAALLPVVHSLTSSLLQPLFGYLADNKGIKVSIGISILLSGIGVSVLGLIPNQYYIMLLCVALSGVGHASFHPGALCQVSILATGSSRGKLTSLFVVGGNMGMALGPIIAGIILTTGGVPQVIWLIVPAIATALFLHVNPITDCCNIKQEKTSEGKENWRPVMLLFTGATLRSWVTFGAMTFLPTYLVLEGYSLLEATTLVSIMMIAGVAGQLSGGALSDRIGRKKVIVFTTLASIPAFIAILLTHGLFLILSMMIFGFLLWSSFSVTIALSHEMIPSKIGLISGLFLGIAMGAGAIGVSISGAVADMAGLYTCLETFPVILMVSVIIFMMVKSSSPHPNQD</sequence>
<dbReference type="GeneID" id="3923469"/>
<comment type="subcellular location">
    <subcellularLocation>
        <location evidence="1">Membrane</location>
        <topology evidence="1">Multi-pass membrane protein</topology>
    </subcellularLocation>
</comment>
<dbReference type="PROSITE" id="PS50850">
    <property type="entry name" value="MFS"/>
    <property type="match status" value="1"/>
</dbReference>
<feature type="transmembrane region" description="Helical" evidence="5">
    <location>
        <begin position="202"/>
        <end position="228"/>
    </location>
</feature>
<dbReference type="PANTHER" id="PTHR43129:SF1">
    <property type="entry name" value="FOSMIDOMYCIN RESISTANCE PROTEIN"/>
    <property type="match status" value="1"/>
</dbReference>
<organism evidence="7 8">
    <name type="scientific">Methanospirillum hungatei JF-1 (strain ATCC 27890 / DSM 864 / NBRC 100397 / JF-1)</name>
    <dbReference type="NCBI Taxonomy" id="323259"/>
    <lineage>
        <taxon>Archaea</taxon>
        <taxon>Methanobacteriati</taxon>
        <taxon>Methanobacteriota</taxon>
        <taxon>Stenosarchaea group</taxon>
        <taxon>Methanomicrobia</taxon>
        <taxon>Methanomicrobiales</taxon>
        <taxon>Methanospirillaceae</taxon>
        <taxon>Methanospirillum</taxon>
    </lineage>
</organism>
<dbReference type="PANTHER" id="PTHR43129">
    <property type="entry name" value="FOSMIDOMYCIN RESISTANCE PROTEIN"/>
    <property type="match status" value="1"/>
</dbReference>
<reference evidence="8" key="1">
    <citation type="journal article" date="2016" name="Stand. Genomic Sci.">
        <title>Complete genome sequence of Methanospirillum hungatei type strain JF1.</title>
        <authorList>
            <person name="Gunsalus R.P."/>
            <person name="Cook L.E."/>
            <person name="Crable B."/>
            <person name="Rohlin L."/>
            <person name="McDonald E."/>
            <person name="Mouttaki H."/>
            <person name="Sieber J.R."/>
            <person name="Poweleit N."/>
            <person name="Zhou H."/>
            <person name="Lapidus A.L."/>
            <person name="Daligault H.E."/>
            <person name="Land M."/>
            <person name="Gilna P."/>
            <person name="Ivanova N."/>
            <person name="Kyrpides N."/>
            <person name="Culley D.E."/>
            <person name="McInerney M.J."/>
        </authorList>
    </citation>
    <scope>NUCLEOTIDE SEQUENCE [LARGE SCALE GENOMIC DNA]</scope>
    <source>
        <strain evidence="8">ATCC 27890 / DSM 864 / NBRC 100397 / JF-1</strain>
    </source>
</reference>
<dbReference type="KEGG" id="mhu:Mhun_0645"/>
<dbReference type="RefSeq" id="WP_011447685.1">
    <property type="nucleotide sequence ID" value="NC_007796.1"/>
</dbReference>
<feature type="transmembrane region" description="Helical" evidence="5">
    <location>
        <begin position="43"/>
        <end position="64"/>
    </location>
</feature>
<dbReference type="InParanoid" id="Q2FLC6"/>
<dbReference type="InterPro" id="IPR036259">
    <property type="entry name" value="MFS_trans_sf"/>
</dbReference>
<evidence type="ECO:0000256" key="3">
    <source>
        <dbReference type="ARBA" id="ARBA00022989"/>
    </source>
</evidence>
<dbReference type="GO" id="GO:0022857">
    <property type="term" value="F:transmembrane transporter activity"/>
    <property type="evidence" value="ECO:0007669"/>
    <property type="project" value="InterPro"/>
</dbReference>
<dbReference type="HOGENOM" id="CLU_040537_1_0_2"/>
<evidence type="ECO:0000256" key="4">
    <source>
        <dbReference type="ARBA" id="ARBA00023136"/>
    </source>
</evidence>
<keyword evidence="3 5" id="KW-1133">Transmembrane helix</keyword>
<evidence type="ECO:0000256" key="1">
    <source>
        <dbReference type="ARBA" id="ARBA00004141"/>
    </source>
</evidence>
<feature type="transmembrane region" description="Helical" evidence="5">
    <location>
        <begin position="12"/>
        <end position="37"/>
    </location>
</feature>
<evidence type="ECO:0000259" key="6">
    <source>
        <dbReference type="PROSITE" id="PS50850"/>
    </source>
</evidence>
<feature type="transmembrane region" description="Helical" evidence="5">
    <location>
        <begin position="323"/>
        <end position="343"/>
    </location>
</feature>
<feature type="transmembrane region" description="Helical" evidence="5">
    <location>
        <begin position="290"/>
        <end position="311"/>
    </location>
</feature>
<dbReference type="PROSITE" id="PS00216">
    <property type="entry name" value="SUGAR_TRANSPORT_1"/>
    <property type="match status" value="1"/>
</dbReference>
<feature type="transmembrane region" description="Helical" evidence="5">
    <location>
        <begin position="96"/>
        <end position="122"/>
    </location>
</feature>
<feature type="transmembrane region" description="Helical" evidence="5">
    <location>
        <begin position="162"/>
        <end position="181"/>
    </location>
</feature>
<dbReference type="EMBL" id="CP000254">
    <property type="protein sequence ID" value="ABD40401.1"/>
    <property type="molecule type" value="Genomic_DNA"/>
</dbReference>
<evidence type="ECO:0000313" key="8">
    <source>
        <dbReference type="Proteomes" id="UP000001941"/>
    </source>
</evidence>
<dbReference type="InterPro" id="IPR011701">
    <property type="entry name" value="MFS"/>
</dbReference>
<keyword evidence="4 5" id="KW-0472">Membrane</keyword>
<dbReference type="EnsemblBacteria" id="ABD40401">
    <property type="protein sequence ID" value="ABD40401"/>
    <property type="gene ID" value="Mhun_0645"/>
</dbReference>
<gene>
    <name evidence="7" type="ordered locus">Mhun_0645</name>
</gene>
<dbReference type="InterPro" id="IPR020846">
    <property type="entry name" value="MFS_dom"/>
</dbReference>
<accession>Q2FLC6</accession>
<dbReference type="Pfam" id="PF07690">
    <property type="entry name" value="MFS_1"/>
    <property type="match status" value="1"/>
</dbReference>
<evidence type="ECO:0000256" key="2">
    <source>
        <dbReference type="ARBA" id="ARBA00022692"/>
    </source>
</evidence>
<dbReference type="InterPro" id="IPR005829">
    <property type="entry name" value="Sugar_transporter_CS"/>
</dbReference>
<proteinExistence type="predicted"/>
<feature type="transmembrane region" description="Helical" evidence="5">
    <location>
        <begin position="349"/>
        <end position="372"/>
    </location>
</feature>
<dbReference type="SUPFAM" id="SSF103473">
    <property type="entry name" value="MFS general substrate transporter"/>
    <property type="match status" value="1"/>
</dbReference>
<dbReference type="GO" id="GO:0005886">
    <property type="term" value="C:plasma membrane"/>
    <property type="evidence" value="ECO:0007669"/>
    <property type="project" value="TreeGrafter"/>
</dbReference>
<dbReference type="STRING" id="323259.Mhun_0645"/>
<dbReference type="Gene3D" id="1.20.1250.20">
    <property type="entry name" value="MFS general substrate transporter like domains"/>
    <property type="match status" value="2"/>
</dbReference>
<name>Q2FLC6_METHJ</name>
<dbReference type="AlphaFoldDB" id="Q2FLC6"/>
<feature type="domain" description="Major facilitator superfamily (MFS) profile" evidence="6">
    <location>
        <begin position="6"/>
        <end position="377"/>
    </location>
</feature>
<keyword evidence="2 5" id="KW-0812">Transmembrane</keyword>
<protein>
    <submittedName>
        <fullName evidence="7">Major facilitator superfamily MFS_1</fullName>
    </submittedName>
</protein>
<evidence type="ECO:0000313" key="7">
    <source>
        <dbReference type="EMBL" id="ABD40401.1"/>
    </source>
</evidence>